<protein>
    <submittedName>
        <fullName evidence="3">SDR family oxidoreductase</fullName>
    </submittedName>
</protein>
<dbReference type="PRINTS" id="PR00081">
    <property type="entry name" value="GDHRDH"/>
</dbReference>
<sequence>MTNTAASSNPSKVILITGASRGIGAFTATLLAQQGHTIIINYANNDQEAENVVKKIQAVGGRASAFKANISDSNAVIQLFDYAIQTYGRLDVLINNAGIMRLNTIEQVDDASIDQILAINIKGPIYTMREAAKRLAHGGKIINLSSSVVGLKPEGYGVYAASKAAIESLTAILAKELRGKNITVNAIAPGPTATELFLEGKSEELIAQLSKAAPLERLGTVQDIAAVLDFAVNTGSNWVNAQVLRVNGGII</sequence>
<organism evidence="3 4">
    <name type="scientific">Acinetobacter colistiniresistens</name>
    <dbReference type="NCBI Taxonomy" id="280145"/>
    <lineage>
        <taxon>Bacteria</taxon>
        <taxon>Pseudomonadati</taxon>
        <taxon>Pseudomonadota</taxon>
        <taxon>Gammaproteobacteria</taxon>
        <taxon>Moraxellales</taxon>
        <taxon>Moraxellaceae</taxon>
        <taxon>Acinetobacter</taxon>
    </lineage>
</organism>
<evidence type="ECO:0000313" key="4">
    <source>
        <dbReference type="Proteomes" id="UP000316981"/>
    </source>
</evidence>
<keyword evidence="2" id="KW-0560">Oxidoreductase</keyword>
<dbReference type="FunFam" id="3.40.50.720:FF:000084">
    <property type="entry name" value="Short-chain dehydrogenase reductase"/>
    <property type="match status" value="1"/>
</dbReference>
<gene>
    <name evidence="3" type="ORF">FPV60_09285</name>
</gene>
<dbReference type="RefSeq" id="WP_144583301.1">
    <property type="nucleotide sequence ID" value="NZ_VMTP01000055.1"/>
</dbReference>
<dbReference type="EMBL" id="VMTP01000055">
    <property type="protein sequence ID" value="TVT82099.1"/>
    <property type="molecule type" value="Genomic_DNA"/>
</dbReference>
<dbReference type="Proteomes" id="UP000316981">
    <property type="component" value="Unassembled WGS sequence"/>
</dbReference>
<comment type="caution">
    <text evidence="3">The sequence shown here is derived from an EMBL/GenBank/DDBJ whole genome shotgun (WGS) entry which is preliminary data.</text>
</comment>
<dbReference type="Gene3D" id="3.40.50.720">
    <property type="entry name" value="NAD(P)-binding Rossmann-like Domain"/>
    <property type="match status" value="1"/>
</dbReference>
<dbReference type="PANTHER" id="PTHR48107">
    <property type="entry name" value="NADPH-DEPENDENT ALDEHYDE REDUCTASE-LIKE PROTEIN, CHLOROPLASTIC-RELATED"/>
    <property type="match status" value="1"/>
</dbReference>
<comment type="similarity">
    <text evidence="1">Belongs to the short-chain dehydrogenases/reductases (SDR) family.</text>
</comment>
<dbReference type="SUPFAM" id="SSF51735">
    <property type="entry name" value="NAD(P)-binding Rossmann-fold domains"/>
    <property type="match status" value="1"/>
</dbReference>
<dbReference type="InterPro" id="IPR002347">
    <property type="entry name" value="SDR_fam"/>
</dbReference>
<evidence type="ECO:0000313" key="3">
    <source>
        <dbReference type="EMBL" id="TVT82099.1"/>
    </source>
</evidence>
<dbReference type="PROSITE" id="PS00061">
    <property type="entry name" value="ADH_SHORT"/>
    <property type="match status" value="1"/>
</dbReference>
<name>A0A558F9Y7_9GAMM</name>
<reference evidence="3 4" key="1">
    <citation type="submission" date="2019-07" db="EMBL/GenBank/DDBJ databases">
        <title>Draft Genome Sequence of the first blaOXA-58-Harboring Acinetobacter colistiniresistens clinical isolate from Brazil.</title>
        <authorList>
            <person name="Favaro L.S."/>
            <person name="Paula-Petroli S.B."/>
            <person name="Moura C.F."/>
            <person name="Tognim M.C.B."/>
            <person name="Venancio E.J."/>
            <person name="Yamada-Ogatta S.F."/>
            <person name="Carrara-Marroni F.E."/>
        </authorList>
    </citation>
    <scope>NUCLEOTIDE SEQUENCE [LARGE SCALE GENOMIC DNA]</scope>
    <source>
        <strain evidence="3 4">DL</strain>
    </source>
</reference>
<dbReference type="AlphaFoldDB" id="A0A558F9Y7"/>
<dbReference type="InterPro" id="IPR020904">
    <property type="entry name" value="Sc_DH/Rdtase_CS"/>
</dbReference>
<proteinExistence type="inferred from homology"/>
<dbReference type="PRINTS" id="PR00080">
    <property type="entry name" value="SDRFAMILY"/>
</dbReference>
<evidence type="ECO:0000256" key="1">
    <source>
        <dbReference type="ARBA" id="ARBA00006484"/>
    </source>
</evidence>
<dbReference type="PANTHER" id="PTHR48107:SF7">
    <property type="entry name" value="RE15974P"/>
    <property type="match status" value="1"/>
</dbReference>
<dbReference type="Pfam" id="PF13561">
    <property type="entry name" value="adh_short_C2"/>
    <property type="match status" value="1"/>
</dbReference>
<evidence type="ECO:0000256" key="2">
    <source>
        <dbReference type="ARBA" id="ARBA00023002"/>
    </source>
</evidence>
<dbReference type="InterPro" id="IPR036291">
    <property type="entry name" value="NAD(P)-bd_dom_sf"/>
</dbReference>
<accession>A0A558F9Y7</accession>
<dbReference type="GO" id="GO:0016614">
    <property type="term" value="F:oxidoreductase activity, acting on CH-OH group of donors"/>
    <property type="evidence" value="ECO:0007669"/>
    <property type="project" value="UniProtKB-ARBA"/>
</dbReference>